<dbReference type="Proteomes" id="UP000194127">
    <property type="component" value="Unassembled WGS sequence"/>
</dbReference>
<dbReference type="EMBL" id="KZ110594">
    <property type="protein sequence ID" value="OSX64001.1"/>
    <property type="molecule type" value="Genomic_DNA"/>
</dbReference>
<organism evidence="2 3">
    <name type="scientific">Postia placenta MAD-698-R-SB12</name>
    <dbReference type="NCBI Taxonomy" id="670580"/>
    <lineage>
        <taxon>Eukaryota</taxon>
        <taxon>Fungi</taxon>
        <taxon>Dikarya</taxon>
        <taxon>Basidiomycota</taxon>
        <taxon>Agaricomycotina</taxon>
        <taxon>Agaricomycetes</taxon>
        <taxon>Polyporales</taxon>
        <taxon>Adustoporiaceae</taxon>
        <taxon>Rhodonia</taxon>
    </lineage>
</organism>
<feature type="compositionally biased region" description="Basic and acidic residues" evidence="1">
    <location>
        <begin position="139"/>
        <end position="148"/>
    </location>
</feature>
<reference evidence="2 3" key="1">
    <citation type="submission" date="2017-04" db="EMBL/GenBank/DDBJ databases">
        <title>Genome Sequence of the Model Brown-Rot Fungus Postia placenta SB12.</title>
        <authorList>
            <consortium name="DOE Joint Genome Institute"/>
            <person name="Gaskell J."/>
            <person name="Kersten P."/>
            <person name="Larrondo L.F."/>
            <person name="Canessa P."/>
            <person name="Martinez D."/>
            <person name="Hibbett D."/>
            <person name="Schmoll M."/>
            <person name="Kubicek C.P."/>
            <person name="Martinez A.T."/>
            <person name="Yadav J."/>
            <person name="Master E."/>
            <person name="Magnuson J.K."/>
            <person name="James T."/>
            <person name="Yaver D."/>
            <person name="Berka R."/>
            <person name="Labutti K."/>
            <person name="Lipzen A."/>
            <person name="Aerts A."/>
            <person name="Barry K."/>
            <person name="Henrissat B."/>
            <person name="Blanchette R."/>
            <person name="Grigoriev I."/>
            <person name="Cullen D."/>
        </authorList>
    </citation>
    <scope>NUCLEOTIDE SEQUENCE [LARGE SCALE GENOMIC DNA]</scope>
    <source>
        <strain evidence="2 3">MAD-698-R-SB12</strain>
    </source>
</reference>
<keyword evidence="3" id="KW-1185">Reference proteome</keyword>
<accession>A0A1X6N5V8</accession>
<evidence type="ECO:0000313" key="2">
    <source>
        <dbReference type="EMBL" id="OSX64001.1"/>
    </source>
</evidence>
<dbReference type="AlphaFoldDB" id="A0A1X6N5V8"/>
<gene>
    <name evidence="2" type="ORF">POSPLADRAFT_1032489</name>
</gene>
<name>A0A1X6N5V8_9APHY</name>
<feature type="region of interest" description="Disordered" evidence="1">
    <location>
        <begin position="1"/>
        <end position="148"/>
    </location>
</feature>
<sequence length="242" mass="27252">MATRSGRTPRPTAKATAQQAQLTTPIRQSKDSMKMAYVELDEGPETKKRRLSLSKDSSHEELPVATTSRSSRRRAISKAPAAPPLRTRASKRNVTSSPRCAMKEETDEEMEVEAQVAAESEGEDKPSAPTPDENDACEDILKAQEKKHRDNYKTLKRKFRELEASTAKTLLELDKREIELTKMEKDATRKQKQADKKAHSLSKREHTVKKLEQQSNELLLTVTASKAETVMEQFDAHFSCAL</sequence>
<evidence type="ECO:0000313" key="3">
    <source>
        <dbReference type="Proteomes" id="UP000194127"/>
    </source>
</evidence>
<dbReference type="GeneID" id="36321812"/>
<feature type="region of interest" description="Disordered" evidence="1">
    <location>
        <begin position="182"/>
        <end position="210"/>
    </location>
</feature>
<evidence type="ECO:0000256" key="1">
    <source>
        <dbReference type="SAM" id="MobiDB-lite"/>
    </source>
</evidence>
<protein>
    <submittedName>
        <fullName evidence="2">Uncharacterized protein</fullName>
    </submittedName>
</protein>
<dbReference type="OrthoDB" id="2807448at2759"/>
<dbReference type="RefSeq" id="XP_024340795.1">
    <property type="nucleotide sequence ID" value="XM_024476861.1"/>
</dbReference>
<feature type="compositionally biased region" description="Low complexity" evidence="1">
    <location>
        <begin position="8"/>
        <end position="25"/>
    </location>
</feature>
<proteinExistence type="predicted"/>